<evidence type="ECO:0000313" key="2">
    <source>
        <dbReference type="Proteomes" id="UP000252792"/>
    </source>
</evidence>
<keyword evidence="2" id="KW-1185">Reference proteome</keyword>
<proteinExistence type="predicted"/>
<name>A0A366JF90_9GAMM</name>
<comment type="caution">
    <text evidence="1">The sequence shown here is derived from an EMBL/GenBank/DDBJ whole genome shotgun (WGS) entry which is preliminary data.</text>
</comment>
<protein>
    <submittedName>
        <fullName evidence="1">Transport and Golgi organization protein 2</fullName>
    </submittedName>
</protein>
<sequence length="261" mass="29413">MCSVSWWIDESGYQIFFNRDEQKMRASALPPQSFVQQDTEVLMPIDPVGQGSWISLNEQGLSLCLLNNYQGKKPAGELISRGQLLKALSSAESIAKVERQFSQLDLQQFAPFILLAFELGNDKVREFQWNGGRISIDYAISPHFSSAVALENVVTYRQSIYCELAAKTPGDLMSFHSQHHPEHSHLSVCMHREDAQTVSFTHIQAAKDNLQMSYVAGSPCSHLTAAALAEQTYRFQSNRFQNNRFQGNRFQEKVPLVGIPL</sequence>
<dbReference type="Proteomes" id="UP000252792">
    <property type="component" value="Unassembled WGS sequence"/>
</dbReference>
<dbReference type="EMBL" id="QNSE01000001">
    <property type="protein sequence ID" value="RBP85646.1"/>
    <property type="molecule type" value="Genomic_DNA"/>
</dbReference>
<accession>A0A366JF90</accession>
<dbReference type="InterPro" id="IPR008551">
    <property type="entry name" value="TANGO2"/>
</dbReference>
<dbReference type="OrthoDB" id="1113830at2"/>
<dbReference type="Pfam" id="PF05742">
    <property type="entry name" value="TANGO2"/>
    <property type="match status" value="1"/>
</dbReference>
<reference evidence="1 2" key="1">
    <citation type="submission" date="2018-06" db="EMBL/GenBank/DDBJ databases">
        <title>Genomic Encyclopedia of Type Strains, Phase III (KMG-III): the genomes of soil and plant-associated and newly described type strains.</title>
        <authorList>
            <person name="Whitman W."/>
        </authorList>
    </citation>
    <scope>NUCLEOTIDE SEQUENCE [LARGE SCALE GENOMIC DNA]</scope>
    <source>
        <strain evidence="1 2">CECT 7377</strain>
    </source>
</reference>
<organism evidence="1 2">
    <name type="scientific">Marinomonas rhizomae</name>
    <dbReference type="NCBI Taxonomy" id="491948"/>
    <lineage>
        <taxon>Bacteria</taxon>
        <taxon>Pseudomonadati</taxon>
        <taxon>Pseudomonadota</taxon>
        <taxon>Gammaproteobacteria</taxon>
        <taxon>Oceanospirillales</taxon>
        <taxon>Oceanospirillaceae</taxon>
        <taxon>Marinomonas</taxon>
    </lineage>
</organism>
<dbReference type="AlphaFoldDB" id="A0A366JF90"/>
<dbReference type="RefSeq" id="WP_113914890.1">
    <property type="nucleotide sequence ID" value="NZ_QNSE01000001.1"/>
</dbReference>
<evidence type="ECO:0000313" key="1">
    <source>
        <dbReference type="EMBL" id="RBP85646.1"/>
    </source>
</evidence>
<gene>
    <name evidence="1" type="ORF">DFP80_101141</name>
</gene>